<accession>A0A1V3IPK6</accession>
<dbReference type="OrthoDB" id="7060663at2"/>
<organism evidence="2 3">
    <name type="scientific">Rodentibacter rarus</name>
    <dbReference type="NCBI Taxonomy" id="1908260"/>
    <lineage>
        <taxon>Bacteria</taxon>
        <taxon>Pseudomonadati</taxon>
        <taxon>Pseudomonadota</taxon>
        <taxon>Gammaproteobacteria</taxon>
        <taxon>Pasteurellales</taxon>
        <taxon>Pasteurellaceae</taxon>
        <taxon>Rodentibacter</taxon>
    </lineage>
</organism>
<protein>
    <submittedName>
        <fullName evidence="2">Uncharacterized protein</fullName>
    </submittedName>
</protein>
<evidence type="ECO:0000313" key="2">
    <source>
        <dbReference type="EMBL" id="OOF44123.1"/>
    </source>
</evidence>
<feature type="transmembrane region" description="Helical" evidence="1">
    <location>
        <begin position="52"/>
        <end position="74"/>
    </location>
</feature>
<dbReference type="STRING" id="1908260.BKK50_03285"/>
<sequence length="171" mass="19844">MYQVDQPQDRISTLNLVLLSFVTCGIYSIIYLWRIIPSLIQYTQKSFKYRDFLLAITICLGVSILMTSFSYEMAMTFVNDYLEGIDSESDFSEYMLGVQVFDLLASFLALASGILYIILSFKLRTFIEEYAKEKQINLSTNKVMTFFFSIFYINYLINQTLTLEENQKTGA</sequence>
<dbReference type="Proteomes" id="UP000189433">
    <property type="component" value="Unassembled WGS sequence"/>
</dbReference>
<dbReference type="RefSeq" id="WP_077415303.1">
    <property type="nucleotide sequence ID" value="NZ_MLHJ01000022.1"/>
</dbReference>
<keyword evidence="1" id="KW-0472">Membrane</keyword>
<feature type="transmembrane region" description="Helical" evidence="1">
    <location>
        <begin position="140"/>
        <end position="157"/>
    </location>
</feature>
<evidence type="ECO:0000313" key="3">
    <source>
        <dbReference type="Proteomes" id="UP000189433"/>
    </source>
</evidence>
<reference evidence="2 3" key="1">
    <citation type="submission" date="2016-10" db="EMBL/GenBank/DDBJ databases">
        <title>Rodentibacter gen. nov. and new species.</title>
        <authorList>
            <person name="Christensen H."/>
        </authorList>
    </citation>
    <scope>NUCLEOTIDE SEQUENCE [LARGE SCALE GENOMIC DNA]</scope>
    <source>
        <strain evidence="2 3">CCUG17206</strain>
    </source>
</reference>
<gene>
    <name evidence="2" type="ORF">BKK50_03285</name>
</gene>
<dbReference type="AlphaFoldDB" id="A0A1V3IPK6"/>
<name>A0A1V3IPK6_9PAST</name>
<comment type="caution">
    <text evidence="2">The sequence shown here is derived from an EMBL/GenBank/DDBJ whole genome shotgun (WGS) entry which is preliminary data.</text>
</comment>
<keyword evidence="1" id="KW-1133">Transmembrane helix</keyword>
<keyword evidence="3" id="KW-1185">Reference proteome</keyword>
<dbReference type="EMBL" id="MLHJ01000022">
    <property type="protein sequence ID" value="OOF44123.1"/>
    <property type="molecule type" value="Genomic_DNA"/>
</dbReference>
<feature type="transmembrane region" description="Helical" evidence="1">
    <location>
        <begin position="94"/>
        <end position="119"/>
    </location>
</feature>
<proteinExistence type="predicted"/>
<evidence type="ECO:0000256" key="1">
    <source>
        <dbReference type="SAM" id="Phobius"/>
    </source>
</evidence>
<feature type="transmembrane region" description="Helical" evidence="1">
    <location>
        <begin position="12"/>
        <end position="32"/>
    </location>
</feature>
<keyword evidence="1" id="KW-0812">Transmembrane</keyword>